<dbReference type="Gene3D" id="3.90.79.10">
    <property type="entry name" value="Nucleoside Triphosphate Pyrophosphohydrolase"/>
    <property type="match status" value="1"/>
</dbReference>
<proteinExistence type="predicted"/>
<evidence type="ECO:0000313" key="4">
    <source>
        <dbReference type="Proteomes" id="UP000253664"/>
    </source>
</evidence>
<evidence type="ECO:0000313" key="3">
    <source>
        <dbReference type="EMBL" id="RCI12492.1"/>
    </source>
</evidence>
<protein>
    <recommendedName>
        <fullName evidence="2">Nudix hydrolase domain-containing protein</fullName>
    </recommendedName>
</protein>
<dbReference type="InterPro" id="IPR020476">
    <property type="entry name" value="Nudix_hydrolase"/>
</dbReference>
<dbReference type="PROSITE" id="PS51462">
    <property type="entry name" value="NUDIX"/>
    <property type="match status" value="1"/>
</dbReference>
<dbReference type="PANTHER" id="PTHR43736:SF1">
    <property type="entry name" value="DIHYDRONEOPTERIN TRIPHOSPHATE DIPHOSPHATASE"/>
    <property type="match status" value="1"/>
</dbReference>
<dbReference type="SUPFAM" id="SSF55811">
    <property type="entry name" value="Nudix"/>
    <property type="match status" value="1"/>
</dbReference>
<dbReference type="GO" id="GO:0016787">
    <property type="term" value="F:hydrolase activity"/>
    <property type="evidence" value="ECO:0007669"/>
    <property type="project" value="UniProtKB-KW"/>
</dbReference>
<evidence type="ECO:0000256" key="1">
    <source>
        <dbReference type="ARBA" id="ARBA00022801"/>
    </source>
</evidence>
<dbReference type="AlphaFoldDB" id="A0A367LE31"/>
<dbReference type="OrthoDB" id="276276at2759"/>
<feature type="domain" description="Nudix hydrolase" evidence="2">
    <location>
        <begin position="36"/>
        <end position="170"/>
    </location>
</feature>
<dbReference type="CDD" id="cd02883">
    <property type="entry name" value="NUDIX_Hydrolase"/>
    <property type="match status" value="1"/>
</dbReference>
<accession>A0A367LE31</accession>
<sequence>MPAPFTIDDGIPSLTECNVPARTWLSNNINRHHPRLSGLATSTFVFNPSGRLLVLQRASDDSSPNLWEAPGGAVDEGDATVLEAAARELREESGLVVSRFRRCFPGVDVFPNRDRSRFFARLAFLVDVESCLVVRLDAREHQAFAWASEEDVRCQTLDGHPLPITGREMRRLLLEAFRLRRELETSS</sequence>
<dbReference type="Pfam" id="PF00293">
    <property type="entry name" value="NUDIX"/>
    <property type="match status" value="1"/>
</dbReference>
<keyword evidence="4" id="KW-1185">Reference proteome</keyword>
<dbReference type="InterPro" id="IPR015797">
    <property type="entry name" value="NUDIX_hydrolase-like_dom_sf"/>
</dbReference>
<dbReference type="PRINTS" id="PR00502">
    <property type="entry name" value="NUDIXFAMILY"/>
</dbReference>
<reference evidence="3 4" key="1">
    <citation type="journal article" date="2015" name="BMC Genomics">
        <title>Insights from the genome of Ophiocordyceps polyrhachis-furcata to pathogenicity and host specificity in insect fungi.</title>
        <authorList>
            <person name="Wichadakul D."/>
            <person name="Kobmoo N."/>
            <person name="Ingsriswang S."/>
            <person name="Tangphatsornruang S."/>
            <person name="Chantasingh D."/>
            <person name="Luangsa-ard J.J."/>
            <person name="Eurwilaichitr L."/>
        </authorList>
    </citation>
    <scope>NUCLEOTIDE SEQUENCE [LARGE SCALE GENOMIC DNA]</scope>
    <source>
        <strain evidence="3 4">BCC 54312</strain>
    </source>
</reference>
<name>A0A367LE31_9HYPO</name>
<dbReference type="STRING" id="1330021.A0A367LE31"/>
<comment type="caution">
    <text evidence="3">The sequence shown here is derived from an EMBL/GenBank/DDBJ whole genome shotgun (WGS) entry which is preliminary data.</text>
</comment>
<dbReference type="InterPro" id="IPR000086">
    <property type="entry name" value="NUDIX_hydrolase_dom"/>
</dbReference>
<gene>
    <name evidence="3" type="ORF">L249_0418</name>
</gene>
<dbReference type="Proteomes" id="UP000253664">
    <property type="component" value="Unassembled WGS sequence"/>
</dbReference>
<organism evidence="3 4">
    <name type="scientific">Ophiocordyceps polyrhachis-furcata BCC 54312</name>
    <dbReference type="NCBI Taxonomy" id="1330021"/>
    <lineage>
        <taxon>Eukaryota</taxon>
        <taxon>Fungi</taxon>
        <taxon>Dikarya</taxon>
        <taxon>Ascomycota</taxon>
        <taxon>Pezizomycotina</taxon>
        <taxon>Sordariomycetes</taxon>
        <taxon>Hypocreomycetidae</taxon>
        <taxon>Hypocreales</taxon>
        <taxon>Ophiocordycipitaceae</taxon>
        <taxon>Ophiocordyceps</taxon>
    </lineage>
</organism>
<dbReference type="PANTHER" id="PTHR43736">
    <property type="entry name" value="ADP-RIBOSE PYROPHOSPHATASE"/>
    <property type="match status" value="1"/>
</dbReference>
<evidence type="ECO:0000259" key="2">
    <source>
        <dbReference type="PROSITE" id="PS51462"/>
    </source>
</evidence>
<dbReference type="EMBL" id="LKCN02000007">
    <property type="protein sequence ID" value="RCI12492.1"/>
    <property type="molecule type" value="Genomic_DNA"/>
</dbReference>
<keyword evidence="1" id="KW-0378">Hydrolase</keyword>